<organism evidence="2 3">
    <name type="scientific">Isoptericola haloaureus</name>
    <dbReference type="NCBI Taxonomy" id="1542902"/>
    <lineage>
        <taxon>Bacteria</taxon>
        <taxon>Bacillati</taxon>
        <taxon>Actinomycetota</taxon>
        <taxon>Actinomycetes</taxon>
        <taxon>Micrococcales</taxon>
        <taxon>Promicromonosporaceae</taxon>
        <taxon>Isoptericola</taxon>
    </lineage>
</organism>
<comment type="caution">
    <text evidence="2">The sequence shown here is derived from an EMBL/GenBank/DDBJ whole genome shotgun (WGS) entry which is preliminary data.</text>
</comment>
<dbReference type="InterPro" id="IPR016181">
    <property type="entry name" value="Acyl_CoA_acyltransferase"/>
</dbReference>
<keyword evidence="3" id="KW-1185">Reference proteome</keyword>
<dbReference type="CDD" id="cd04301">
    <property type="entry name" value="NAT_SF"/>
    <property type="match status" value="1"/>
</dbReference>
<protein>
    <submittedName>
        <fullName evidence="2">GNAT family protein</fullName>
        <ecNumber evidence="2">2.-.-.-</ecNumber>
    </submittedName>
</protein>
<dbReference type="EC" id="2.-.-.-" evidence="2"/>
<accession>A0ABU7ZB88</accession>
<gene>
    <name evidence="2" type="ORF">V5O49_16965</name>
</gene>
<evidence type="ECO:0000259" key="1">
    <source>
        <dbReference type="PROSITE" id="PS51186"/>
    </source>
</evidence>
<evidence type="ECO:0000313" key="3">
    <source>
        <dbReference type="Proteomes" id="UP001310387"/>
    </source>
</evidence>
<proteinExistence type="predicted"/>
<dbReference type="Gene3D" id="3.40.630.30">
    <property type="match status" value="1"/>
</dbReference>
<dbReference type="Proteomes" id="UP001310387">
    <property type="component" value="Unassembled WGS sequence"/>
</dbReference>
<dbReference type="PROSITE" id="PS51186">
    <property type="entry name" value="GNAT"/>
    <property type="match status" value="1"/>
</dbReference>
<dbReference type="GO" id="GO:0016740">
    <property type="term" value="F:transferase activity"/>
    <property type="evidence" value="ECO:0007669"/>
    <property type="project" value="UniProtKB-KW"/>
</dbReference>
<name>A0ABU7ZB88_9MICO</name>
<keyword evidence="2" id="KW-0808">Transferase</keyword>
<dbReference type="EMBL" id="JBAGLP010000120">
    <property type="protein sequence ID" value="MEG3616819.1"/>
    <property type="molecule type" value="Genomic_DNA"/>
</dbReference>
<dbReference type="InterPro" id="IPR000182">
    <property type="entry name" value="GNAT_dom"/>
</dbReference>
<dbReference type="SUPFAM" id="SSF55729">
    <property type="entry name" value="Acyl-CoA N-acyltransferases (Nat)"/>
    <property type="match status" value="1"/>
</dbReference>
<reference evidence="2" key="2">
    <citation type="submission" date="2024-02" db="EMBL/GenBank/DDBJ databases">
        <authorList>
            <person name="Prathaban M."/>
            <person name="Mythili R."/>
            <person name="Sharmila Devi N."/>
            <person name="Sobanaa M."/>
            <person name="Prathiviraj R."/>
            <person name="Selvin J."/>
        </authorList>
    </citation>
    <scope>NUCLEOTIDE SEQUENCE</scope>
    <source>
        <strain evidence="2">MP1014</strain>
    </source>
</reference>
<sequence>MTPPVLPGEMVRLRPLAARDADRLWESLHDPEGMRLTGTTASFTREQIDEWASSVAGRDGRFDWAITPAAVRDGELVSDELIGEIVLNDIDPVSRSANLRLQMLPDYRGRGYGREAIEHVLRFAFEADQLRLHRVGLDVLSINPRAKALYASLGFVEEGRLRDAYRDGDDWSDAIVMSLLEDEYRAMVRTA</sequence>
<reference evidence="2" key="1">
    <citation type="journal article" date="2024" name="Antonie Van Leeuwenhoek">
        <title>Isoptericola haloaureus sp. nov., a dimorphic actinobacterium isolated from mangrove sediments of southeast India, implicating biosaline agricultural significance through nitrogen fixation and salt tolerance genes.</title>
        <authorList>
            <person name="Prathaban M."/>
            <person name="Prathiviraj R."/>
            <person name="Ravichandran M."/>
            <person name="Natarajan S.D."/>
            <person name="Sobanaa M."/>
            <person name="Hari Krishna Kumar S."/>
            <person name="Chandrasekar V."/>
            <person name="Selvin J."/>
        </authorList>
    </citation>
    <scope>NUCLEOTIDE SEQUENCE</scope>
    <source>
        <strain evidence="2">MP1014</strain>
    </source>
</reference>
<dbReference type="PANTHER" id="PTHR43415">
    <property type="entry name" value="SPERMIDINE N(1)-ACETYLTRANSFERASE"/>
    <property type="match status" value="1"/>
</dbReference>
<dbReference type="RefSeq" id="WP_278234982.1">
    <property type="nucleotide sequence ID" value="NZ_JBAGLP010000120.1"/>
</dbReference>
<evidence type="ECO:0000313" key="2">
    <source>
        <dbReference type="EMBL" id="MEG3616819.1"/>
    </source>
</evidence>
<dbReference type="Pfam" id="PF13302">
    <property type="entry name" value="Acetyltransf_3"/>
    <property type="match status" value="1"/>
</dbReference>
<dbReference type="PANTHER" id="PTHR43415:SF3">
    <property type="entry name" value="GNAT-FAMILY ACETYLTRANSFERASE"/>
    <property type="match status" value="1"/>
</dbReference>
<feature type="domain" description="N-acetyltransferase" evidence="1">
    <location>
        <begin position="11"/>
        <end position="182"/>
    </location>
</feature>